<keyword evidence="1" id="KW-0255">Endonuclease</keyword>
<sequence>MRHPVKLKLIASKRRQIPNPKKKGKKTVWGATCALCHQDYVIGDMQVDHKHGGDYSLKTVADIESFFKRVVFVTADDLQLICKNCNYAATYAKRFGMSFEDALCTKYVIKLIKEKRIEEFYTSRNLVMPKKALAIREEAIKILIKEMNNV</sequence>
<evidence type="ECO:0000313" key="2">
    <source>
        <dbReference type="Proteomes" id="UP000225947"/>
    </source>
</evidence>
<keyword evidence="2" id="KW-1185">Reference proteome</keyword>
<dbReference type="CDD" id="cd00085">
    <property type="entry name" value="HNHc"/>
    <property type="match status" value="1"/>
</dbReference>
<keyword evidence="1" id="KW-0540">Nuclease</keyword>
<protein>
    <submittedName>
        <fullName evidence="1">Putative HNH endonuclease protein</fullName>
    </submittedName>
</protein>
<name>A0A172Q054_9CAUD</name>
<reference evidence="2" key="1">
    <citation type="submission" date="2016-03" db="EMBL/GenBank/DDBJ databases">
        <title>Characterization of Acinetobacter baumannii phage vB_AbaM_ME3.</title>
        <authorList>
            <person name="Buttimer C.T.H."/>
            <person name="Elbreki M."/>
            <person name="Coffey A."/>
        </authorList>
    </citation>
    <scope>NUCLEOTIDE SEQUENCE [LARGE SCALE GENOMIC DNA]</scope>
</reference>
<gene>
    <name evidence="1" type="ORF">ME3_63</name>
</gene>
<evidence type="ECO:0000313" key="1">
    <source>
        <dbReference type="EMBL" id="AND75224.1"/>
    </source>
</evidence>
<dbReference type="OrthoDB" id="14882at10239"/>
<proteinExistence type="predicted"/>
<accession>A0A172Q054</accession>
<dbReference type="Proteomes" id="UP000225947">
    <property type="component" value="Segment"/>
</dbReference>
<keyword evidence="1" id="KW-0378">Hydrolase</keyword>
<dbReference type="InterPro" id="IPR003615">
    <property type="entry name" value="HNH_nuc"/>
</dbReference>
<dbReference type="EMBL" id="KU935715">
    <property type="protein sequence ID" value="AND75224.1"/>
    <property type="molecule type" value="Genomic_DNA"/>
</dbReference>
<dbReference type="GO" id="GO:0004519">
    <property type="term" value="F:endonuclease activity"/>
    <property type="evidence" value="ECO:0007669"/>
    <property type="project" value="UniProtKB-KW"/>
</dbReference>
<organism evidence="1 2">
    <name type="scientific">Acinetobacter phage vB_AbaM_ME3</name>
    <dbReference type="NCBI Taxonomy" id="1837876"/>
    <lineage>
        <taxon>Viruses</taxon>
        <taxon>Duplodnaviria</taxon>
        <taxon>Heunggongvirae</taxon>
        <taxon>Uroviricota</taxon>
        <taxon>Caudoviricetes</taxon>
        <taxon>Metrivirus</taxon>
        <taxon>Metrivirus ME3</taxon>
    </lineage>
</organism>